<dbReference type="AlphaFoldDB" id="A0A1G6Q4T7"/>
<evidence type="ECO:0000313" key="3">
    <source>
        <dbReference type="Proteomes" id="UP000199467"/>
    </source>
</evidence>
<evidence type="ECO:0000259" key="1">
    <source>
        <dbReference type="SMART" id="SM00382"/>
    </source>
</evidence>
<dbReference type="PANTHER" id="PTHR46411">
    <property type="entry name" value="FAMILY ATPASE, PUTATIVE-RELATED"/>
    <property type="match status" value="1"/>
</dbReference>
<dbReference type="PANTHER" id="PTHR46411:SF2">
    <property type="entry name" value="AAA+ ATPASE DOMAIN-CONTAINING PROTEIN"/>
    <property type="match status" value="1"/>
</dbReference>
<keyword evidence="3" id="KW-1185">Reference proteome</keyword>
<dbReference type="Gene3D" id="3.40.50.300">
    <property type="entry name" value="P-loop containing nucleotide triphosphate hydrolases"/>
    <property type="match status" value="1"/>
</dbReference>
<dbReference type="Pfam" id="PF00004">
    <property type="entry name" value="AAA"/>
    <property type="match status" value="1"/>
</dbReference>
<organism evidence="2 3">
    <name type="scientific">Ectopseudomonas chengduensis</name>
    <dbReference type="NCBI Taxonomy" id="489632"/>
    <lineage>
        <taxon>Bacteria</taxon>
        <taxon>Pseudomonadati</taxon>
        <taxon>Pseudomonadota</taxon>
        <taxon>Gammaproteobacteria</taxon>
        <taxon>Pseudomonadales</taxon>
        <taxon>Pseudomonadaceae</taxon>
        <taxon>Ectopseudomonas</taxon>
    </lineage>
</organism>
<proteinExistence type="predicted"/>
<protein>
    <submittedName>
        <fullName evidence="2">ATPase family associated with various cellular activities (AAA)</fullName>
    </submittedName>
</protein>
<dbReference type="SMART" id="SM00382">
    <property type="entry name" value="AAA"/>
    <property type="match status" value="1"/>
</dbReference>
<name>A0A1G6Q4T7_9GAMM</name>
<dbReference type="GO" id="GO:0016887">
    <property type="term" value="F:ATP hydrolysis activity"/>
    <property type="evidence" value="ECO:0007669"/>
    <property type="project" value="InterPro"/>
</dbReference>
<dbReference type="SUPFAM" id="SSF52540">
    <property type="entry name" value="P-loop containing nucleoside triphosphate hydrolases"/>
    <property type="match status" value="1"/>
</dbReference>
<evidence type="ECO:0000313" key="2">
    <source>
        <dbReference type="EMBL" id="SDC87349.1"/>
    </source>
</evidence>
<gene>
    <name evidence="2" type="ORF">SAMN05216576_107255</name>
</gene>
<feature type="domain" description="AAA+ ATPase" evidence="1">
    <location>
        <begin position="353"/>
        <end position="477"/>
    </location>
</feature>
<dbReference type="InterPro" id="IPR003593">
    <property type="entry name" value="AAA+_ATPase"/>
</dbReference>
<sequence length="550" mass="62261">MHVTLEKELADKFDSSLEEGGFTELRERLGIRKGLDTHRSTSIGVELMLMDGNALELLYGLAKEAGDRATHMAVKSYQSIITEPESSRISSLKMLIPGLITYLKKHYIKGYLFKVDESGNPEPYLVHKMKYDEGDRRTKEAPSVTVTLLANSLSLTWNSRTERCESGDGSMKTFNIHFNSNDIAKAKVPELLANEGFVIETEDLHEAHAEHLRLFQRYQPMQHQQFRCTGKALMQTGNSWSRNIVDLSPEGTKAVSEESLAGRKFVPHASREFWEKHGVEEGFDEIPYHCHLLMYNLDLHDMMRVHVANVRPYEYKPELRDKLVLPSNHRDLIEILATDMDVLMDDIVDGKSGGTTILCVGEPGLGKTLTAEVYSEVIKRPLFRVHSGLLGISPEAVSKNLKYILDRAQRWGAVLLLDEADVYIRARGNDIEHNAVVAEFLRTLEYFSGLLFMTTNRSKDVDDAILSRCIAVVKYELPSPEDAKAIWQVLSKQFDLDLGEALINGLVEAFPKASGRDIKELLKLTSKWVRRRDISFSVDAFRQCGQFRGL</sequence>
<dbReference type="Proteomes" id="UP000199467">
    <property type="component" value="Unassembled WGS sequence"/>
</dbReference>
<dbReference type="InterPro" id="IPR003959">
    <property type="entry name" value="ATPase_AAA_core"/>
</dbReference>
<reference evidence="3" key="1">
    <citation type="submission" date="2016-10" db="EMBL/GenBank/DDBJ databases">
        <authorList>
            <person name="Varghese N."/>
            <person name="Submissions S."/>
        </authorList>
    </citation>
    <scope>NUCLEOTIDE SEQUENCE [LARGE SCALE GENOMIC DNA]</scope>
    <source>
        <strain evidence="3">DSM 26382</strain>
    </source>
</reference>
<dbReference type="EMBL" id="FMZQ01000007">
    <property type="protein sequence ID" value="SDC87349.1"/>
    <property type="molecule type" value="Genomic_DNA"/>
</dbReference>
<accession>A0A1G6Q4T7</accession>
<dbReference type="InterPro" id="IPR027417">
    <property type="entry name" value="P-loop_NTPase"/>
</dbReference>
<dbReference type="GO" id="GO:0005524">
    <property type="term" value="F:ATP binding"/>
    <property type="evidence" value="ECO:0007669"/>
    <property type="project" value="InterPro"/>
</dbReference>
<dbReference type="RefSeq" id="WP_050412938.1">
    <property type="nucleotide sequence ID" value="NZ_FMZQ01000007.1"/>
</dbReference>